<dbReference type="EMBL" id="SLWM01000001">
    <property type="protein sequence ID" value="TCO31518.1"/>
    <property type="molecule type" value="Genomic_DNA"/>
</dbReference>
<reference evidence="1 2" key="1">
    <citation type="journal article" date="2015" name="Stand. Genomic Sci.">
        <title>Genomic Encyclopedia of Bacterial and Archaeal Type Strains, Phase III: the genomes of soil and plant-associated and newly described type strains.</title>
        <authorList>
            <person name="Whitman W.B."/>
            <person name="Woyke T."/>
            <person name="Klenk H.P."/>
            <person name="Zhou Y."/>
            <person name="Lilburn T.G."/>
            <person name="Beck B.J."/>
            <person name="De Vos P."/>
            <person name="Vandamme P."/>
            <person name="Eisen J.A."/>
            <person name="Garrity G."/>
            <person name="Hugenholtz P."/>
            <person name="Kyrpides N.C."/>
        </authorList>
    </citation>
    <scope>NUCLEOTIDE SEQUENCE [LARGE SCALE GENOMIC DNA]</scope>
    <source>
        <strain evidence="1 2">VKM Ac-2538</strain>
    </source>
</reference>
<proteinExistence type="predicted"/>
<comment type="caution">
    <text evidence="1">The sequence shown here is derived from an EMBL/GenBank/DDBJ whole genome shotgun (WGS) entry which is preliminary data.</text>
</comment>
<gene>
    <name evidence="1" type="ORF">EV644_101158</name>
</gene>
<evidence type="ECO:0000313" key="2">
    <source>
        <dbReference type="Proteomes" id="UP000295818"/>
    </source>
</evidence>
<accession>A0ABY2BWP4</accession>
<dbReference type="Proteomes" id="UP000295818">
    <property type="component" value="Unassembled WGS sequence"/>
</dbReference>
<organism evidence="1 2">
    <name type="scientific">Kribbella orskensis</name>
    <dbReference type="NCBI Taxonomy" id="2512216"/>
    <lineage>
        <taxon>Bacteria</taxon>
        <taxon>Bacillati</taxon>
        <taxon>Actinomycetota</taxon>
        <taxon>Actinomycetes</taxon>
        <taxon>Propionibacteriales</taxon>
        <taxon>Kribbellaceae</taxon>
        <taxon>Kribbella</taxon>
    </lineage>
</organism>
<name>A0ABY2BWP4_9ACTN</name>
<keyword evidence="2" id="KW-1185">Reference proteome</keyword>
<evidence type="ECO:0000313" key="1">
    <source>
        <dbReference type="EMBL" id="TCO31518.1"/>
    </source>
</evidence>
<dbReference type="RefSeq" id="WP_132187448.1">
    <property type="nucleotide sequence ID" value="NZ_SLWM01000001.1"/>
</dbReference>
<protein>
    <submittedName>
        <fullName evidence="1">Uncharacterized protein</fullName>
    </submittedName>
</protein>
<sequence length="229" mass="24082">MTDEMTARALRSSWQAAEQTLYSMGGGDVGRYERAVTLVRAVFDELRETESTATLVDRWPDAGAIVAAAAERAGLGLGSLPVDQVAGAGFALRHAALREAETRRARAELIAAARAEGAEWVALHETGDPLAGFADPYGSIRLHLTSGLAIVAGVQPDPATGAVAHTLTVVGLDPLNGDLVDDDPGIADLTYSDCTSFRSGEVALRGLVEEVAAQGSCRIMDDCVVYEVW</sequence>